<feature type="transmembrane region" description="Helical" evidence="6">
    <location>
        <begin position="234"/>
        <end position="250"/>
    </location>
</feature>
<feature type="transmembrane region" description="Helical" evidence="6">
    <location>
        <begin position="262"/>
        <end position="284"/>
    </location>
</feature>
<evidence type="ECO:0000313" key="8">
    <source>
        <dbReference type="EMBL" id="TNG92857.1"/>
    </source>
</evidence>
<evidence type="ECO:0000256" key="2">
    <source>
        <dbReference type="ARBA" id="ARBA00009773"/>
    </source>
</evidence>
<evidence type="ECO:0000256" key="4">
    <source>
        <dbReference type="ARBA" id="ARBA00022989"/>
    </source>
</evidence>
<dbReference type="Proteomes" id="UP000294619">
    <property type="component" value="Unassembled WGS sequence"/>
</dbReference>
<dbReference type="AlphaFoldDB" id="A0A4R3YAD8"/>
<feature type="transmembrane region" description="Helical" evidence="6">
    <location>
        <begin position="149"/>
        <end position="172"/>
    </location>
</feature>
<dbReference type="PANTHER" id="PTHR21716">
    <property type="entry name" value="TRANSMEMBRANE PROTEIN"/>
    <property type="match status" value="1"/>
</dbReference>
<evidence type="ECO:0000256" key="6">
    <source>
        <dbReference type="SAM" id="Phobius"/>
    </source>
</evidence>
<dbReference type="Proteomes" id="UP000305526">
    <property type="component" value="Unassembled WGS sequence"/>
</dbReference>
<accession>A0A4R3YAD8</accession>
<dbReference type="EMBL" id="VDGV01000020">
    <property type="protein sequence ID" value="TNG92857.1"/>
    <property type="molecule type" value="Genomic_DNA"/>
</dbReference>
<feature type="transmembrane region" description="Helical" evidence="6">
    <location>
        <begin position="16"/>
        <end position="34"/>
    </location>
</feature>
<dbReference type="GO" id="GO:0055085">
    <property type="term" value="P:transmembrane transport"/>
    <property type="evidence" value="ECO:0007669"/>
    <property type="project" value="TreeGrafter"/>
</dbReference>
<protein>
    <submittedName>
        <fullName evidence="8">AI-2E family transporter</fullName>
    </submittedName>
    <submittedName>
        <fullName evidence="7">Putative PurR-regulated permease PerM</fullName>
    </submittedName>
</protein>
<comment type="similarity">
    <text evidence="2">Belongs to the autoinducer-2 exporter (AI-2E) (TC 2.A.86) family.</text>
</comment>
<evidence type="ECO:0000256" key="5">
    <source>
        <dbReference type="ARBA" id="ARBA00023136"/>
    </source>
</evidence>
<evidence type="ECO:0000313" key="10">
    <source>
        <dbReference type="Proteomes" id="UP000305526"/>
    </source>
</evidence>
<organism evidence="7 9">
    <name type="scientific">Testudinibacter aquarius</name>
    <dbReference type="NCBI Taxonomy" id="1524974"/>
    <lineage>
        <taxon>Bacteria</taxon>
        <taxon>Pseudomonadati</taxon>
        <taxon>Pseudomonadota</taxon>
        <taxon>Gammaproteobacteria</taxon>
        <taxon>Pasteurellales</taxon>
        <taxon>Pasteurellaceae</taxon>
        <taxon>Testudinibacter</taxon>
    </lineage>
</organism>
<keyword evidence="3 6" id="KW-0812">Transmembrane</keyword>
<sequence>MKPKNVLPKIIQNDNPSLQLIFTAACIIIILAGIKAAADIITPLLLALFIAIACSPLIKKMIDYKVPQWLAITLLLCFIFTLFSVFATLVGASVTEFTASVPQYKLLLSEKVGWLTTLTEKYNISALLPRKRILESLDPNTLMNFMSNMLGQLSGMLSNIFVLFLIVVFMLLEIPLAKQKLTYLVSNQPRGEQIQLKSDVYRVIDSVIRYLSIKTLVSILTGVSIYIILKLLNIQYAILWASVAFLLNYIPNIGSIIAAIPVVIQAFILNGSVEGILVIVAYFLVNTIFGNIVEPKVMGKHLGLSTLVVFISLIFWGWLLGMVGMFLSVPLTVATKIALEANPLTERFAYLLGNGEK</sequence>
<dbReference type="Pfam" id="PF01594">
    <property type="entry name" value="AI-2E_transport"/>
    <property type="match status" value="1"/>
</dbReference>
<keyword evidence="10" id="KW-1185">Reference proteome</keyword>
<dbReference type="InterPro" id="IPR002549">
    <property type="entry name" value="AI-2E-like"/>
</dbReference>
<evidence type="ECO:0000256" key="1">
    <source>
        <dbReference type="ARBA" id="ARBA00004141"/>
    </source>
</evidence>
<reference evidence="8 10" key="2">
    <citation type="submission" date="2019-05" db="EMBL/GenBank/DDBJ databases">
        <title>Pasteurellaceae isolates from reptiles.</title>
        <authorList>
            <person name="Bojesen A.M."/>
            <person name="Lund E."/>
        </authorList>
    </citation>
    <scope>NUCLEOTIDE SEQUENCE [LARGE SCALE GENOMIC DNA]</scope>
    <source>
        <strain evidence="8 10">ELNT2x</strain>
    </source>
</reference>
<gene>
    <name evidence="7" type="ORF">EDC16_105252</name>
    <name evidence="8" type="ORF">FHQ21_03140</name>
</gene>
<keyword evidence="5 6" id="KW-0472">Membrane</keyword>
<reference evidence="7 9" key="1">
    <citation type="submission" date="2019-03" db="EMBL/GenBank/DDBJ databases">
        <title>Genomic Encyclopedia of Type Strains, Phase IV (KMG-IV): sequencing the most valuable type-strain genomes for metagenomic binning, comparative biology and taxonomic classification.</title>
        <authorList>
            <person name="Goeker M."/>
        </authorList>
    </citation>
    <scope>NUCLEOTIDE SEQUENCE [LARGE SCALE GENOMIC DNA]</scope>
    <source>
        <strain evidence="7 9">DSM 28140</strain>
    </source>
</reference>
<feature type="transmembrane region" description="Helical" evidence="6">
    <location>
        <begin position="304"/>
        <end position="327"/>
    </location>
</feature>
<name>A0A4R3YAD8_9PAST</name>
<evidence type="ECO:0000256" key="3">
    <source>
        <dbReference type="ARBA" id="ARBA00022692"/>
    </source>
</evidence>
<dbReference type="PANTHER" id="PTHR21716:SF64">
    <property type="entry name" value="AI-2 TRANSPORT PROTEIN TQSA"/>
    <property type="match status" value="1"/>
</dbReference>
<comment type="caution">
    <text evidence="7">The sequence shown here is derived from an EMBL/GenBank/DDBJ whole genome shotgun (WGS) entry which is preliminary data.</text>
</comment>
<feature type="transmembrane region" description="Helical" evidence="6">
    <location>
        <begin position="40"/>
        <end position="58"/>
    </location>
</feature>
<evidence type="ECO:0000313" key="7">
    <source>
        <dbReference type="EMBL" id="TCV87333.1"/>
    </source>
</evidence>
<dbReference type="NCBIfam" id="NF008930">
    <property type="entry name" value="PRK12287.1"/>
    <property type="match status" value="1"/>
</dbReference>
<proteinExistence type="inferred from homology"/>
<feature type="transmembrane region" description="Helical" evidence="6">
    <location>
        <begin position="70"/>
        <end position="94"/>
    </location>
</feature>
<keyword evidence="4 6" id="KW-1133">Transmembrane helix</keyword>
<dbReference type="GO" id="GO:0016020">
    <property type="term" value="C:membrane"/>
    <property type="evidence" value="ECO:0007669"/>
    <property type="project" value="UniProtKB-SubCell"/>
</dbReference>
<dbReference type="EMBL" id="SMCP01000005">
    <property type="protein sequence ID" value="TCV87333.1"/>
    <property type="molecule type" value="Genomic_DNA"/>
</dbReference>
<dbReference type="PROSITE" id="PS51257">
    <property type="entry name" value="PROKAR_LIPOPROTEIN"/>
    <property type="match status" value="1"/>
</dbReference>
<evidence type="ECO:0000313" key="9">
    <source>
        <dbReference type="Proteomes" id="UP000294619"/>
    </source>
</evidence>
<feature type="transmembrane region" description="Helical" evidence="6">
    <location>
        <begin position="207"/>
        <end position="228"/>
    </location>
</feature>
<comment type="subcellular location">
    <subcellularLocation>
        <location evidence="1">Membrane</location>
        <topology evidence="1">Multi-pass membrane protein</topology>
    </subcellularLocation>
</comment>